<evidence type="ECO:0000256" key="1">
    <source>
        <dbReference type="ARBA" id="ARBA00023450"/>
    </source>
</evidence>
<feature type="compositionally biased region" description="Low complexity" evidence="2">
    <location>
        <begin position="1"/>
        <end position="15"/>
    </location>
</feature>
<dbReference type="GO" id="GO:0008270">
    <property type="term" value="F:zinc ion binding"/>
    <property type="evidence" value="ECO:0007669"/>
    <property type="project" value="InterPro"/>
</dbReference>
<dbReference type="AlphaFoldDB" id="A0A516Q388"/>
<accession>A0A516Q388</accession>
<feature type="domain" description="HNH nuclease" evidence="3">
    <location>
        <begin position="194"/>
        <end position="246"/>
    </location>
</feature>
<dbReference type="Pfam" id="PF01844">
    <property type="entry name" value="HNH"/>
    <property type="match status" value="1"/>
</dbReference>
<dbReference type="Gene3D" id="1.10.30.50">
    <property type="match status" value="1"/>
</dbReference>
<comment type="similarity">
    <text evidence="1">Belongs to the Rv1128c/1148c/1588c/1702c/1945/3466 family.</text>
</comment>
<dbReference type="InterPro" id="IPR003870">
    <property type="entry name" value="DUF222"/>
</dbReference>
<organism evidence="4 5">
    <name type="scientific">Microlunatus elymi</name>
    <dbReference type="NCBI Taxonomy" id="2596828"/>
    <lineage>
        <taxon>Bacteria</taxon>
        <taxon>Bacillati</taxon>
        <taxon>Actinomycetota</taxon>
        <taxon>Actinomycetes</taxon>
        <taxon>Propionibacteriales</taxon>
        <taxon>Propionibacteriaceae</taxon>
        <taxon>Microlunatus</taxon>
    </lineage>
</organism>
<gene>
    <name evidence="4" type="ORF">FOE78_20065</name>
</gene>
<dbReference type="Proteomes" id="UP000319263">
    <property type="component" value="Chromosome"/>
</dbReference>
<feature type="region of interest" description="Disordered" evidence="2">
    <location>
        <begin position="1"/>
        <end position="23"/>
    </location>
</feature>
<evidence type="ECO:0000256" key="2">
    <source>
        <dbReference type="SAM" id="MobiDB-lite"/>
    </source>
</evidence>
<name>A0A516Q388_9ACTN</name>
<proteinExistence type="inferred from homology"/>
<dbReference type="Pfam" id="PF02720">
    <property type="entry name" value="DUF222"/>
    <property type="match status" value="1"/>
</dbReference>
<dbReference type="EMBL" id="CP041692">
    <property type="protein sequence ID" value="QDP97894.1"/>
    <property type="molecule type" value="Genomic_DNA"/>
</dbReference>
<dbReference type="RefSeq" id="WP_143987848.1">
    <property type="nucleotide sequence ID" value="NZ_CP041692.1"/>
</dbReference>
<keyword evidence="5" id="KW-1185">Reference proteome</keyword>
<protein>
    <submittedName>
        <fullName evidence="4">DUF222 domain-containing protein</fullName>
    </submittedName>
</protein>
<evidence type="ECO:0000259" key="3">
    <source>
        <dbReference type="SMART" id="SM00507"/>
    </source>
</evidence>
<dbReference type="GO" id="GO:0003676">
    <property type="term" value="F:nucleic acid binding"/>
    <property type="evidence" value="ECO:0007669"/>
    <property type="project" value="InterPro"/>
</dbReference>
<reference evidence="4 5" key="1">
    <citation type="submission" date="2019-07" db="EMBL/GenBank/DDBJ databases">
        <title>Microlunatus dokdonensis sp. nov. isolated from the rhizospheric soil of the wild plant Elymus tsukushiensis.</title>
        <authorList>
            <person name="Ghim S.-Y."/>
            <person name="Hwang Y.-J."/>
            <person name="Son J.-S."/>
            <person name="Shin J.-H."/>
        </authorList>
    </citation>
    <scope>NUCLEOTIDE SEQUENCE [LARGE SCALE GENOMIC DNA]</scope>
    <source>
        <strain evidence="4 5">KUDC0627</strain>
    </source>
</reference>
<evidence type="ECO:0000313" key="4">
    <source>
        <dbReference type="EMBL" id="QDP97894.1"/>
    </source>
</evidence>
<dbReference type="KEGG" id="mik:FOE78_20065"/>
<dbReference type="SMART" id="SM00507">
    <property type="entry name" value="HNHc"/>
    <property type="match status" value="1"/>
</dbReference>
<sequence>MTMTTTFGTTTNGTTAAEAGPAERLTPTQLDALSAQICARAAQEAQASFRLIELIGRFDAGGGLGILSGVKSVAHWVAFTCSMSPGVAREHVRVARALRQMPTLGAAFEVGAEQLAAAGATAPDVPAGTSGTPGQAGFPASAMPAQVCTIRGIGAIEPATAERLTCTANVLGIILDRHGTPLALGRSRRLVSKPQRRALMIRDRASCQFPGCHQRRHLEAHHIISWARGGKTDLANLILLCRFHHTTCHEGGITISDRTSSRESGQIGEESADHWQFTMPDGEPVLTTGWRARTAERLLRELTREQPANVDHVTHLGDPEAKVIWPKQYGERFDLNNCVQALFNIQLDHEQQAA</sequence>
<dbReference type="CDD" id="cd00085">
    <property type="entry name" value="HNHc"/>
    <property type="match status" value="1"/>
</dbReference>
<dbReference type="OrthoDB" id="5176970at2"/>
<dbReference type="InterPro" id="IPR003615">
    <property type="entry name" value="HNH_nuc"/>
</dbReference>
<dbReference type="InterPro" id="IPR002711">
    <property type="entry name" value="HNH"/>
</dbReference>
<evidence type="ECO:0000313" key="5">
    <source>
        <dbReference type="Proteomes" id="UP000319263"/>
    </source>
</evidence>
<dbReference type="GO" id="GO:0004519">
    <property type="term" value="F:endonuclease activity"/>
    <property type="evidence" value="ECO:0007669"/>
    <property type="project" value="InterPro"/>
</dbReference>